<keyword evidence="2" id="KW-1185">Reference proteome</keyword>
<sequence>MLAYIGRFGLWRCLQLHPAPSQNHTPSNHLTVQSALTLTYTSITMHCSSPSLTPNALTIDEVNYSTCTSHPAQLYEADYSSSSTT</sequence>
<dbReference type="Proteomes" id="UP001497482">
    <property type="component" value="Chromosome 16"/>
</dbReference>
<protein>
    <submittedName>
        <fullName evidence="1">Uncharacterized protein</fullName>
    </submittedName>
</protein>
<evidence type="ECO:0000313" key="2">
    <source>
        <dbReference type="Proteomes" id="UP001497482"/>
    </source>
</evidence>
<accession>A0AAV2K3B6</accession>
<dbReference type="AlphaFoldDB" id="A0AAV2K3B6"/>
<reference evidence="1 2" key="1">
    <citation type="submission" date="2024-04" db="EMBL/GenBank/DDBJ databases">
        <authorList>
            <person name="Waldvogel A.-M."/>
            <person name="Schoenle A."/>
        </authorList>
    </citation>
    <scope>NUCLEOTIDE SEQUENCE [LARGE SCALE GENOMIC DNA]</scope>
</reference>
<name>A0AAV2K3B6_KNICA</name>
<dbReference type="EMBL" id="OZ035838">
    <property type="protein sequence ID" value="CAL1584413.1"/>
    <property type="molecule type" value="Genomic_DNA"/>
</dbReference>
<evidence type="ECO:0000313" key="1">
    <source>
        <dbReference type="EMBL" id="CAL1584413.1"/>
    </source>
</evidence>
<organism evidence="1 2">
    <name type="scientific">Knipowitschia caucasica</name>
    <name type="common">Caucasian dwarf goby</name>
    <name type="synonym">Pomatoschistus caucasicus</name>
    <dbReference type="NCBI Taxonomy" id="637954"/>
    <lineage>
        <taxon>Eukaryota</taxon>
        <taxon>Metazoa</taxon>
        <taxon>Chordata</taxon>
        <taxon>Craniata</taxon>
        <taxon>Vertebrata</taxon>
        <taxon>Euteleostomi</taxon>
        <taxon>Actinopterygii</taxon>
        <taxon>Neopterygii</taxon>
        <taxon>Teleostei</taxon>
        <taxon>Neoteleostei</taxon>
        <taxon>Acanthomorphata</taxon>
        <taxon>Gobiaria</taxon>
        <taxon>Gobiiformes</taxon>
        <taxon>Gobioidei</taxon>
        <taxon>Gobiidae</taxon>
        <taxon>Gobiinae</taxon>
        <taxon>Knipowitschia</taxon>
    </lineage>
</organism>
<proteinExistence type="predicted"/>
<gene>
    <name evidence="1" type="ORF">KC01_LOCUS14765</name>
</gene>